<gene>
    <name evidence="1" type="ORF">DAERI_120031</name>
</gene>
<dbReference type="EMBL" id="BFAG01000012">
    <property type="protein sequence ID" value="GBF07038.1"/>
    <property type="molecule type" value="Genomic_DNA"/>
</dbReference>
<sequence length="76" mass="8567">MSLEFVVASDIERDSMNLEVYQNALNLLNIEETAEGDYLVQVWSGHERTTFTVQETALIVAHALKFAGLRVREPGE</sequence>
<proteinExistence type="predicted"/>
<dbReference type="AlphaFoldDB" id="A0A2I9DKS9"/>
<accession>A0A2I9DKS9</accession>
<keyword evidence="2" id="KW-1185">Reference proteome</keyword>
<evidence type="ECO:0000313" key="1">
    <source>
        <dbReference type="EMBL" id="GBF07038.1"/>
    </source>
</evidence>
<name>A0A2I9DKS9_9DEIO</name>
<dbReference type="OrthoDB" id="72629at2"/>
<reference evidence="2" key="1">
    <citation type="submission" date="2018-01" db="EMBL/GenBank/DDBJ databases">
        <title>Draft Genome Sequence of the Radioresistant Bacterium Deinococcus aerius TR0125, Isolated from the Higher Atmosphere above Japan.</title>
        <authorList>
            <person name="Satoh K."/>
            <person name="Arai H."/>
            <person name="Sanzen T."/>
            <person name="Kawaguchi Y."/>
            <person name="Hayashi H."/>
            <person name="Yokobori S."/>
            <person name="Yamagishi A."/>
            <person name="Oono Y."/>
            <person name="Narumi I."/>
        </authorList>
    </citation>
    <scope>NUCLEOTIDE SEQUENCE [LARGE SCALE GENOMIC DNA]</scope>
    <source>
        <strain evidence="2">TR0125</strain>
    </source>
</reference>
<organism evidence="1 2">
    <name type="scientific">Deinococcus aerius</name>
    <dbReference type="NCBI Taxonomy" id="200253"/>
    <lineage>
        <taxon>Bacteria</taxon>
        <taxon>Thermotogati</taxon>
        <taxon>Deinococcota</taxon>
        <taxon>Deinococci</taxon>
        <taxon>Deinococcales</taxon>
        <taxon>Deinococcaceae</taxon>
        <taxon>Deinococcus</taxon>
    </lineage>
</organism>
<dbReference type="RefSeq" id="WP_103130381.1">
    <property type="nucleotide sequence ID" value="NZ_BFAG01000012.1"/>
</dbReference>
<dbReference type="Proteomes" id="UP000236569">
    <property type="component" value="Unassembled WGS sequence"/>
</dbReference>
<evidence type="ECO:0000313" key="2">
    <source>
        <dbReference type="Proteomes" id="UP000236569"/>
    </source>
</evidence>
<protein>
    <submittedName>
        <fullName evidence="1">Uncharacterized protein</fullName>
    </submittedName>
</protein>
<comment type="caution">
    <text evidence="1">The sequence shown here is derived from an EMBL/GenBank/DDBJ whole genome shotgun (WGS) entry which is preliminary data.</text>
</comment>